<dbReference type="EMBL" id="CP054212">
    <property type="protein sequence ID" value="QKJ86685.1"/>
    <property type="molecule type" value="Genomic_DNA"/>
</dbReference>
<dbReference type="AlphaFoldDB" id="A0A6M8U7S7"/>
<dbReference type="Proteomes" id="UP000505325">
    <property type="component" value="Chromosome"/>
</dbReference>
<organism evidence="1 2">
    <name type="scientific">Paramixta manurensis</name>
    <dbReference type="NCBI Taxonomy" id="2740817"/>
    <lineage>
        <taxon>Bacteria</taxon>
        <taxon>Pseudomonadati</taxon>
        <taxon>Pseudomonadota</taxon>
        <taxon>Gammaproteobacteria</taxon>
        <taxon>Enterobacterales</taxon>
        <taxon>Erwiniaceae</taxon>
        <taxon>Paramixta</taxon>
    </lineage>
</organism>
<sequence>MERYNFVIGEKEFSAIKVNAFSAARHLVKLKTLLDKGLAQGTEANAIALLSGVDEKTLETVIMPILRDALVTCTTDNVKLDNEQNVNRVFTADTLFDFFDVIWEVLKLNFAPFFTRVLNLFGLNPGDLTDRVNMLAAKDQMGN</sequence>
<dbReference type="Pfam" id="PF21822">
    <property type="entry name" value="Phage_TAC_15"/>
    <property type="match status" value="1"/>
</dbReference>
<evidence type="ECO:0000313" key="1">
    <source>
        <dbReference type="EMBL" id="QKJ86685.1"/>
    </source>
</evidence>
<keyword evidence="2" id="KW-1185">Reference proteome</keyword>
<reference evidence="1 2" key="1">
    <citation type="submission" date="2020-06" db="EMBL/GenBank/DDBJ databases">
        <title>Genome sequence of Paramixta manurensis strain PD-1.</title>
        <authorList>
            <person name="Lee C.W."/>
            <person name="Kim J."/>
        </authorList>
    </citation>
    <scope>NUCLEOTIDE SEQUENCE [LARGE SCALE GENOMIC DNA]</scope>
    <source>
        <strain evidence="1 2">PD-1</strain>
    </source>
</reference>
<gene>
    <name evidence="1" type="ORF">PMPD1_1735</name>
</gene>
<accession>A0A6M8U7S7</accession>
<dbReference type="RefSeq" id="WP_173633689.1">
    <property type="nucleotide sequence ID" value="NZ_CP054212.1"/>
</dbReference>
<name>A0A6M8U7S7_9GAMM</name>
<dbReference type="KEGG" id="pmak:PMPD1_1735"/>
<dbReference type="InterPro" id="IPR049156">
    <property type="entry name" value="Phage_chap_TAC_15-like"/>
</dbReference>
<proteinExistence type="predicted"/>
<protein>
    <submittedName>
        <fullName evidence="1">Uncharacterized protein</fullName>
    </submittedName>
</protein>
<evidence type="ECO:0000313" key="2">
    <source>
        <dbReference type="Proteomes" id="UP000505325"/>
    </source>
</evidence>